<sequence>MSPYAKALFSYHDGNRAAMLTMTRNDGVASSIPVSRLYEGSDFTDWENMALSRCSGKVLDAGAGAGRHAVTLRARGLDVVAVDIDPALAELLTARGLDHVVTADALASTGERFDTVLMLMNGIGMTGTPARLDDFLLRLPAMLQDGGQLLCDSVDILASNDPVRYEYGRANQAAGRSPGQHVYTISYAGEEGPPFEWLHLSPGLLAEHCIKAGLAMELLYKADNGHFLARITIF</sequence>
<gene>
    <name evidence="1" type="ORF">L1274_004338</name>
</gene>
<keyword evidence="1" id="KW-0489">Methyltransferase</keyword>
<protein>
    <submittedName>
        <fullName evidence="1">SAM-dependent methyltransferase</fullName>
    </submittedName>
</protein>
<reference evidence="1" key="1">
    <citation type="submission" date="2022-03" db="EMBL/GenBank/DDBJ databases">
        <title>Genome Encyclopedia of Bacteria and Archaea VI: Functional Genomics of Type Strains.</title>
        <authorList>
            <person name="Whitman W."/>
        </authorList>
    </citation>
    <scope>NUCLEOTIDE SEQUENCE</scope>
    <source>
        <strain evidence="1">HSC-15S17</strain>
    </source>
</reference>
<dbReference type="InterPro" id="IPR029063">
    <property type="entry name" value="SAM-dependent_MTases_sf"/>
</dbReference>
<dbReference type="Proteomes" id="UP001162889">
    <property type="component" value="Unassembled WGS sequence"/>
</dbReference>
<dbReference type="Pfam" id="PF13489">
    <property type="entry name" value="Methyltransf_23"/>
    <property type="match status" value="1"/>
</dbReference>
<accession>A0ABT1GSV3</accession>
<keyword evidence="2" id="KW-1185">Reference proteome</keyword>
<dbReference type="Gene3D" id="3.40.50.150">
    <property type="entry name" value="Vaccinia Virus protein VP39"/>
    <property type="match status" value="1"/>
</dbReference>
<dbReference type="RefSeq" id="WP_262311758.1">
    <property type="nucleotide sequence ID" value="NZ_JALJZU010000008.1"/>
</dbReference>
<dbReference type="EMBL" id="JALJZU010000008">
    <property type="protein sequence ID" value="MCP2010598.1"/>
    <property type="molecule type" value="Genomic_DNA"/>
</dbReference>
<dbReference type="SUPFAM" id="SSF53335">
    <property type="entry name" value="S-adenosyl-L-methionine-dependent methyltransferases"/>
    <property type="match status" value="1"/>
</dbReference>
<dbReference type="GO" id="GO:0008168">
    <property type="term" value="F:methyltransferase activity"/>
    <property type="evidence" value="ECO:0007669"/>
    <property type="project" value="UniProtKB-KW"/>
</dbReference>
<comment type="caution">
    <text evidence="1">The sequence shown here is derived from an EMBL/GenBank/DDBJ whole genome shotgun (WGS) entry which is preliminary data.</text>
</comment>
<name>A0ABT1GSV3_9BURK</name>
<dbReference type="GO" id="GO:0032259">
    <property type="term" value="P:methylation"/>
    <property type="evidence" value="ECO:0007669"/>
    <property type="project" value="UniProtKB-KW"/>
</dbReference>
<dbReference type="CDD" id="cd02440">
    <property type="entry name" value="AdoMet_MTases"/>
    <property type="match status" value="1"/>
</dbReference>
<proteinExistence type="predicted"/>
<evidence type="ECO:0000313" key="2">
    <source>
        <dbReference type="Proteomes" id="UP001162889"/>
    </source>
</evidence>
<organism evidence="1 2">
    <name type="scientific">Duganella violaceipulchra</name>
    <dbReference type="NCBI Taxonomy" id="2849652"/>
    <lineage>
        <taxon>Bacteria</taxon>
        <taxon>Pseudomonadati</taxon>
        <taxon>Pseudomonadota</taxon>
        <taxon>Betaproteobacteria</taxon>
        <taxon>Burkholderiales</taxon>
        <taxon>Oxalobacteraceae</taxon>
        <taxon>Telluria group</taxon>
        <taxon>Duganella</taxon>
    </lineage>
</organism>
<keyword evidence="1" id="KW-0808">Transferase</keyword>
<evidence type="ECO:0000313" key="1">
    <source>
        <dbReference type="EMBL" id="MCP2010598.1"/>
    </source>
</evidence>